<evidence type="ECO:0000259" key="2">
    <source>
        <dbReference type="PROSITE" id="PS50222"/>
    </source>
</evidence>
<dbReference type="PROSITE" id="PS50222">
    <property type="entry name" value="EF_HAND_2"/>
    <property type="match status" value="1"/>
</dbReference>
<dbReference type="Proteomes" id="UP001431776">
    <property type="component" value="Unassembled WGS sequence"/>
</dbReference>
<dbReference type="InterPro" id="IPR002048">
    <property type="entry name" value="EF_hand_dom"/>
</dbReference>
<feature type="region of interest" description="Disordered" evidence="1">
    <location>
        <begin position="262"/>
        <end position="287"/>
    </location>
</feature>
<comment type="caution">
    <text evidence="4">The sequence shown here is derived from an EMBL/GenBank/DDBJ whole genome shotgun (WGS) entry which is preliminary data.</text>
</comment>
<evidence type="ECO:0000313" key="5">
    <source>
        <dbReference type="Proteomes" id="UP001431776"/>
    </source>
</evidence>
<feature type="compositionally biased region" description="Polar residues" evidence="1">
    <location>
        <begin position="265"/>
        <end position="275"/>
    </location>
</feature>
<dbReference type="RefSeq" id="WP_349243497.1">
    <property type="nucleotide sequence ID" value="NZ_JASCXX010000003.1"/>
</dbReference>
<feature type="domain" description="EF-hand" evidence="2">
    <location>
        <begin position="458"/>
        <end position="493"/>
    </location>
</feature>
<protein>
    <recommendedName>
        <fullName evidence="6">Fibronectin type-III domain-containing protein</fullName>
    </recommendedName>
</protein>
<dbReference type="AlphaFoldDB" id="A0AAW6TQZ4"/>
<dbReference type="InterPro" id="IPR036116">
    <property type="entry name" value="FN3_sf"/>
</dbReference>
<dbReference type="CDD" id="cd00063">
    <property type="entry name" value="FN3"/>
    <property type="match status" value="1"/>
</dbReference>
<feature type="domain" description="Fibronectin type-III" evidence="3">
    <location>
        <begin position="182"/>
        <end position="275"/>
    </location>
</feature>
<dbReference type="GO" id="GO:0005509">
    <property type="term" value="F:calcium ion binding"/>
    <property type="evidence" value="ECO:0007669"/>
    <property type="project" value="InterPro"/>
</dbReference>
<dbReference type="InterPro" id="IPR018247">
    <property type="entry name" value="EF_Hand_1_Ca_BS"/>
</dbReference>
<organism evidence="4 5">
    <name type="scientific">Anaerobaca lacustris</name>
    <dbReference type="NCBI Taxonomy" id="3044600"/>
    <lineage>
        <taxon>Bacteria</taxon>
        <taxon>Pseudomonadati</taxon>
        <taxon>Planctomycetota</taxon>
        <taxon>Phycisphaerae</taxon>
        <taxon>Sedimentisphaerales</taxon>
        <taxon>Anaerobacaceae</taxon>
        <taxon>Anaerobaca</taxon>
    </lineage>
</organism>
<gene>
    <name evidence="4" type="ORF">QJ522_03435</name>
</gene>
<keyword evidence="5" id="KW-1185">Reference proteome</keyword>
<evidence type="ECO:0000256" key="1">
    <source>
        <dbReference type="SAM" id="MobiDB-lite"/>
    </source>
</evidence>
<feature type="compositionally biased region" description="Pro residues" evidence="1">
    <location>
        <begin position="161"/>
        <end position="179"/>
    </location>
</feature>
<reference evidence="4" key="1">
    <citation type="submission" date="2023-05" db="EMBL/GenBank/DDBJ databases">
        <title>Anaerotaeda fermentans gen. nov., sp. nov., a novel anaerobic planctomycete of the new family within the order Sedimentisphaerales isolated from Taman Peninsula, Russia.</title>
        <authorList>
            <person name="Khomyakova M.A."/>
            <person name="Merkel A.Y."/>
            <person name="Slobodkin A.I."/>
        </authorList>
    </citation>
    <scope>NUCLEOTIDE SEQUENCE</scope>
    <source>
        <strain evidence="4">M17dextr</strain>
    </source>
</reference>
<dbReference type="InterPro" id="IPR013783">
    <property type="entry name" value="Ig-like_fold"/>
</dbReference>
<dbReference type="Gene3D" id="2.60.40.10">
    <property type="entry name" value="Immunoglobulins"/>
    <property type="match status" value="1"/>
</dbReference>
<accession>A0AAW6TQZ4</accession>
<dbReference type="EMBL" id="JASCXX010000003">
    <property type="protein sequence ID" value="MDI6448087.1"/>
    <property type="molecule type" value="Genomic_DNA"/>
</dbReference>
<evidence type="ECO:0008006" key="6">
    <source>
        <dbReference type="Google" id="ProtNLM"/>
    </source>
</evidence>
<dbReference type="InterPro" id="IPR003961">
    <property type="entry name" value="FN3_dom"/>
</dbReference>
<dbReference type="PROSITE" id="PS00018">
    <property type="entry name" value="EF_HAND_1"/>
    <property type="match status" value="1"/>
</dbReference>
<dbReference type="SUPFAM" id="SSF49265">
    <property type="entry name" value="Fibronectin type III"/>
    <property type="match status" value="1"/>
</dbReference>
<evidence type="ECO:0000313" key="4">
    <source>
        <dbReference type="EMBL" id="MDI6448087.1"/>
    </source>
</evidence>
<evidence type="ECO:0000259" key="3">
    <source>
        <dbReference type="PROSITE" id="PS50853"/>
    </source>
</evidence>
<feature type="region of interest" description="Disordered" evidence="1">
    <location>
        <begin position="156"/>
        <end position="181"/>
    </location>
</feature>
<proteinExistence type="predicted"/>
<sequence length="552" mass="59841">MLTDRAQAQGVEGYVLTNYYITGLGGDACNVSFIEGASYGWDQFDIAYYDMPFPGQVRVKTIGFIEGREAISIIDPPLQPGESASETFYGSLIVQRGTVNLEAANHYLTWSISGLDNCNITINGTDARSTNRLDLGTLTGSYPTGEHSTASWSISVEYPQTTPPPPPPPGPDPPSPPTAAPAVETLSAVDVGETNATLRGRIVGGEDECEYYFLYWAEGQTATTSLTGCCAAPGETFSVAVANLQPQTQYFYQAHARNDAGSAAGATQTFTTGPHSPQEPPEKPAPGRLRIQNVHEKLLTTTFELVYKAGATESPNDPGDKEYTRWIGIPPPFIVSKVGDKYVTTDERGPSSRTPVYINQMFHSDTGSGRIAGGDTNAFVFSFPEDKGPNERFPGRTITFQEYIPDPNSPKTPDPNAETYHTYLIRDMIEEDPNGLGVVLLPDLPNRIYAGTLHSFILRTDIPTRALAIADFNGDGQVDLADYELLLEAMGHEGNSRYDIARLKDPEAEAGSDDYGAILIGHGGDGIVDEIDEQAFLDLMDQDTQRRTEPSP</sequence>
<name>A0AAW6TQZ4_9BACT</name>
<dbReference type="PROSITE" id="PS50853">
    <property type="entry name" value="FN3"/>
    <property type="match status" value="1"/>
</dbReference>